<comment type="caution">
    <text evidence="1">The sequence shown here is derived from an EMBL/GenBank/DDBJ whole genome shotgun (WGS) entry which is preliminary data.</text>
</comment>
<accession>A0ACB8S2M8</accession>
<dbReference type="Proteomes" id="UP000814033">
    <property type="component" value="Unassembled WGS sequence"/>
</dbReference>
<organism evidence="1 2">
    <name type="scientific">Auriscalpium vulgare</name>
    <dbReference type="NCBI Taxonomy" id="40419"/>
    <lineage>
        <taxon>Eukaryota</taxon>
        <taxon>Fungi</taxon>
        <taxon>Dikarya</taxon>
        <taxon>Basidiomycota</taxon>
        <taxon>Agaricomycotina</taxon>
        <taxon>Agaricomycetes</taxon>
        <taxon>Russulales</taxon>
        <taxon>Auriscalpiaceae</taxon>
        <taxon>Auriscalpium</taxon>
    </lineage>
</organism>
<evidence type="ECO:0000313" key="1">
    <source>
        <dbReference type="EMBL" id="KAI0050078.1"/>
    </source>
</evidence>
<dbReference type="EMBL" id="MU275865">
    <property type="protein sequence ID" value="KAI0050078.1"/>
    <property type="molecule type" value="Genomic_DNA"/>
</dbReference>
<evidence type="ECO:0000313" key="2">
    <source>
        <dbReference type="Proteomes" id="UP000814033"/>
    </source>
</evidence>
<gene>
    <name evidence="1" type="ORF">FA95DRAFT_1603774</name>
</gene>
<proteinExistence type="predicted"/>
<sequence>MADLTVLYEPHPVRSRRSGLRLLFNGKPATPPLLTPVSKVTPMITLEFVDDALNMPRSPLRARDDALLSPPTRSSSRRPPRPASAPPESPSARRTTFSVPVFPLPRPRSRASSPCRAPPELVRPAPPLLRPQAFWRHNARSDNTTSCCAQSVPLVRRSTFIAAGLDMKRPYADLSVFAVESRIDLVTLPPV</sequence>
<reference evidence="1" key="2">
    <citation type="journal article" date="2022" name="New Phytol.">
        <title>Evolutionary transition to the ectomycorrhizal habit in the genomes of a hyperdiverse lineage of mushroom-forming fungi.</title>
        <authorList>
            <person name="Looney B."/>
            <person name="Miyauchi S."/>
            <person name="Morin E."/>
            <person name="Drula E."/>
            <person name="Courty P.E."/>
            <person name="Kohler A."/>
            <person name="Kuo A."/>
            <person name="LaButti K."/>
            <person name="Pangilinan J."/>
            <person name="Lipzen A."/>
            <person name="Riley R."/>
            <person name="Andreopoulos W."/>
            <person name="He G."/>
            <person name="Johnson J."/>
            <person name="Nolan M."/>
            <person name="Tritt A."/>
            <person name="Barry K.W."/>
            <person name="Grigoriev I.V."/>
            <person name="Nagy L.G."/>
            <person name="Hibbett D."/>
            <person name="Henrissat B."/>
            <person name="Matheny P.B."/>
            <person name="Labbe J."/>
            <person name="Martin F.M."/>
        </authorList>
    </citation>
    <scope>NUCLEOTIDE SEQUENCE</scope>
    <source>
        <strain evidence="1">FP105234-sp</strain>
    </source>
</reference>
<name>A0ACB8S2M8_9AGAM</name>
<keyword evidence="2" id="KW-1185">Reference proteome</keyword>
<protein>
    <submittedName>
        <fullName evidence="1">Uncharacterized protein</fullName>
    </submittedName>
</protein>
<reference evidence="1" key="1">
    <citation type="submission" date="2021-02" db="EMBL/GenBank/DDBJ databases">
        <authorList>
            <consortium name="DOE Joint Genome Institute"/>
            <person name="Ahrendt S."/>
            <person name="Looney B.P."/>
            <person name="Miyauchi S."/>
            <person name="Morin E."/>
            <person name="Drula E."/>
            <person name="Courty P.E."/>
            <person name="Chicoki N."/>
            <person name="Fauchery L."/>
            <person name="Kohler A."/>
            <person name="Kuo A."/>
            <person name="Labutti K."/>
            <person name="Pangilinan J."/>
            <person name="Lipzen A."/>
            <person name="Riley R."/>
            <person name="Andreopoulos W."/>
            <person name="He G."/>
            <person name="Johnson J."/>
            <person name="Barry K.W."/>
            <person name="Grigoriev I.V."/>
            <person name="Nagy L."/>
            <person name="Hibbett D."/>
            <person name="Henrissat B."/>
            <person name="Matheny P.B."/>
            <person name="Labbe J."/>
            <person name="Martin F."/>
        </authorList>
    </citation>
    <scope>NUCLEOTIDE SEQUENCE</scope>
    <source>
        <strain evidence="1">FP105234-sp</strain>
    </source>
</reference>